<evidence type="ECO:0000256" key="1">
    <source>
        <dbReference type="SAM" id="MobiDB-lite"/>
    </source>
</evidence>
<dbReference type="Proteomes" id="UP001311232">
    <property type="component" value="Unassembled WGS sequence"/>
</dbReference>
<sequence length="121" mass="13376">METETEHLPSCLSAVPCSLLMSTCLIRTAGLRAPRSRADCLLHAPLRSLTPISTEELSDAQDQWQQQQQKKQKQQEEQQQHQQSGHFQGESVAIAEQHVPGVETGNPLLGLDGIAAEHVWT</sequence>
<evidence type="ECO:0000313" key="3">
    <source>
        <dbReference type="Proteomes" id="UP001311232"/>
    </source>
</evidence>
<organism evidence="2 3">
    <name type="scientific">Crenichthys baileyi</name>
    <name type="common">White River springfish</name>
    <dbReference type="NCBI Taxonomy" id="28760"/>
    <lineage>
        <taxon>Eukaryota</taxon>
        <taxon>Metazoa</taxon>
        <taxon>Chordata</taxon>
        <taxon>Craniata</taxon>
        <taxon>Vertebrata</taxon>
        <taxon>Euteleostomi</taxon>
        <taxon>Actinopterygii</taxon>
        <taxon>Neopterygii</taxon>
        <taxon>Teleostei</taxon>
        <taxon>Neoteleostei</taxon>
        <taxon>Acanthomorphata</taxon>
        <taxon>Ovalentaria</taxon>
        <taxon>Atherinomorphae</taxon>
        <taxon>Cyprinodontiformes</taxon>
        <taxon>Goodeidae</taxon>
        <taxon>Crenichthys</taxon>
    </lineage>
</organism>
<evidence type="ECO:0000313" key="2">
    <source>
        <dbReference type="EMBL" id="KAK5611122.1"/>
    </source>
</evidence>
<name>A0AAV9RQG8_9TELE</name>
<dbReference type="EMBL" id="JAHHUM010001502">
    <property type="protein sequence ID" value="KAK5611122.1"/>
    <property type="molecule type" value="Genomic_DNA"/>
</dbReference>
<comment type="caution">
    <text evidence="2">The sequence shown here is derived from an EMBL/GenBank/DDBJ whole genome shotgun (WGS) entry which is preliminary data.</text>
</comment>
<gene>
    <name evidence="2" type="ORF">CRENBAI_021838</name>
</gene>
<feature type="region of interest" description="Disordered" evidence="1">
    <location>
        <begin position="53"/>
        <end position="108"/>
    </location>
</feature>
<dbReference type="AlphaFoldDB" id="A0AAV9RQG8"/>
<keyword evidence="3" id="KW-1185">Reference proteome</keyword>
<reference evidence="2 3" key="1">
    <citation type="submission" date="2021-06" db="EMBL/GenBank/DDBJ databases">
        <authorList>
            <person name="Palmer J.M."/>
        </authorList>
    </citation>
    <scope>NUCLEOTIDE SEQUENCE [LARGE SCALE GENOMIC DNA]</scope>
    <source>
        <strain evidence="2 3">MEX-2019</strain>
        <tissue evidence="2">Muscle</tissue>
    </source>
</reference>
<protein>
    <submittedName>
        <fullName evidence="2">Uncharacterized protein</fullName>
    </submittedName>
</protein>
<proteinExistence type="predicted"/>
<accession>A0AAV9RQG8</accession>